<keyword evidence="2" id="KW-1185">Reference proteome</keyword>
<accession>A0A4Y7TEN1</accession>
<proteinExistence type="predicted"/>
<gene>
    <name evidence="1" type="ORF">FA13DRAFT_256821</name>
</gene>
<evidence type="ECO:0000313" key="2">
    <source>
        <dbReference type="Proteomes" id="UP000298030"/>
    </source>
</evidence>
<sequence>MYTYAIDRHSIRRSLSHRLIRPSWYPNVIHIRLIYPNTLSIDRRIHLPSFTHCITSYVSRYLPNS</sequence>
<evidence type="ECO:0000313" key="1">
    <source>
        <dbReference type="EMBL" id="TEB32461.1"/>
    </source>
</evidence>
<name>A0A4Y7TEN1_COPMI</name>
<dbReference type="EMBL" id="QPFP01000015">
    <property type="protein sequence ID" value="TEB32461.1"/>
    <property type="molecule type" value="Genomic_DNA"/>
</dbReference>
<dbReference type="AlphaFoldDB" id="A0A4Y7TEN1"/>
<reference evidence="1 2" key="1">
    <citation type="journal article" date="2019" name="Nat. Ecol. Evol.">
        <title>Megaphylogeny resolves global patterns of mushroom evolution.</title>
        <authorList>
            <person name="Varga T."/>
            <person name="Krizsan K."/>
            <person name="Foldi C."/>
            <person name="Dima B."/>
            <person name="Sanchez-Garcia M."/>
            <person name="Sanchez-Ramirez S."/>
            <person name="Szollosi G.J."/>
            <person name="Szarkandi J.G."/>
            <person name="Papp V."/>
            <person name="Albert L."/>
            <person name="Andreopoulos W."/>
            <person name="Angelini C."/>
            <person name="Antonin V."/>
            <person name="Barry K.W."/>
            <person name="Bougher N.L."/>
            <person name="Buchanan P."/>
            <person name="Buyck B."/>
            <person name="Bense V."/>
            <person name="Catcheside P."/>
            <person name="Chovatia M."/>
            <person name="Cooper J."/>
            <person name="Damon W."/>
            <person name="Desjardin D."/>
            <person name="Finy P."/>
            <person name="Geml J."/>
            <person name="Haridas S."/>
            <person name="Hughes K."/>
            <person name="Justo A."/>
            <person name="Karasinski D."/>
            <person name="Kautmanova I."/>
            <person name="Kiss B."/>
            <person name="Kocsube S."/>
            <person name="Kotiranta H."/>
            <person name="LaButti K.M."/>
            <person name="Lechner B.E."/>
            <person name="Liimatainen K."/>
            <person name="Lipzen A."/>
            <person name="Lukacs Z."/>
            <person name="Mihaltcheva S."/>
            <person name="Morgado L.N."/>
            <person name="Niskanen T."/>
            <person name="Noordeloos M.E."/>
            <person name="Ohm R.A."/>
            <person name="Ortiz-Santana B."/>
            <person name="Ovrebo C."/>
            <person name="Racz N."/>
            <person name="Riley R."/>
            <person name="Savchenko A."/>
            <person name="Shiryaev A."/>
            <person name="Soop K."/>
            <person name="Spirin V."/>
            <person name="Szebenyi C."/>
            <person name="Tomsovsky M."/>
            <person name="Tulloss R.E."/>
            <person name="Uehling J."/>
            <person name="Grigoriev I.V."/>
            <person name="Vagvolgyi C."/>
            <person name="Papp T."/>
            <person name="Martin F.M."/>
            <person name="Miettinen O."/>
            <person name="Hibbett D.S."/>
            <person name="Nagy L.G."/>
        </authorList>
    </citation>
    <scope>NUCLEOTIDE SEQUENCE [LARGE SCALE GENOMIC DNA]</scope>
    <source>
        <strain evidence="1 2">FP101781</strain>
    </source>
</reference>
<organism evidence="1 2">
    <name type="scientific">Coprinellus micaceus</name>
    <name type="common">Glistening ink-cap mushroom</name>
    <name type="synonym">Coprinus micaceus</name>
    <dbReference type="NCBI Taxonomy" id="71717"/>
    <lineage>
        <taxon>Eukaryota</taxon>
        <taxon>Fungi</taxon>
        <taxon>Dikarya</taxon>
        <taxon>Basidiomycota</taxon>
        <taxon>Agaricomycotina</taxon>
        <taxon>Agaricomycetes</taxon>
        <taxon>Agaricomycetidae</taxon>
        <taxon>Agaricales</taxon>
        <taxon>Agaricineae</taxon>
        <taxon>Psathyrellaceae</taxon>
        <taxon>Coprinellus</taxon>
    </lineage>
</organism>
<dbReference type="Proteomes" id="UP000298030">
    <property type="component" value="Unassembled WGS sequence"/>
</dbReference>
<protein>
    <submittedName>
        <fullName evidence="1">Uncharacterized protein</fullName>
    </submittedName>
</protein>
<comment type="caution">
    <text evidence="1">The sequence shown here is derived from an EMBL/GenBank/DDBJ whole genome shotgun (WGS) entry which is preliminary data.</text>
</comment>